<gene>
    <name evidence="4" type="ORF">BIV57_18405</name>
</gene>
<name>A0A1J7BBJ6_9ACTN</name>
<dbReference type="OrthoDB" id="4741753at2"/>
<dbReference type="EMBL" id="MLCF01000118">
    <property type="protein sequence ID" value="OIV36027.1"/>
    <property type="molecule type" value="Genomic_DNA"/>
</dbReference>
<dbReference type="AlphaFoldDB" id="A0A1J7BBJ6"/>
<protein>
    <submittedName>
        <fullName evidence="4">ABC transporter substrate-binding protein</fullName>
    </submittedName>
</protein>
<feature type="compositionally biased region" description="Polar residues" evidence="1">
    <location>
        <begin position="352"/>
        <end position="366"/>
    </location>
</feature>
<evidence type="ECO:0000259" key="3">
    <source>
        <dbReference type="Pfam" id="PF11887"/>
    </source>
</evidence>
<dbReference type="Proteomes" id="UP000243342">
    <property type="component" value="Unassembled WGS sequence"/>
</dbReference>
<proteinExistence type="predicted"/>
<feature type="domain" description="Mce/MlaD" evidence="2">
    <location>
        <begin position="40"/>
        <end position="115"/>
    </location>
</feature>
<dbReference type="Pfam" id="PF02470">
    <property type="entry name" value="MlaD"/>
    <property type="match status" value="1"/>
</dbReference>
<feature type="compositionally biased region" description="Low complexity" evidence="1">
    <location>
        <begin position="384"/>
        <end position="408"/>
    </location>
</feature>
<evidence type="ECO:0000313" key="4">
    <source>
        <dbReference type="EMBL" id="OIV36027.1"/>
    </source>
</evidence>
<dbReference type="PANTHER" id="PTHR33371">
    <property type="entry name" value="INTERMEMBRANE PHOSPHOLIPID TRANSPORT SYSTEM BINDING PROTEIN MLAD-RELATED"/>
    <property type="match status" value="1"/>
</dbReference>
<comment type="caution">
    <text evidence="4">The sequence shown here is derived from an EMBL/GenBank/DDBJ whole genome shotgun (WGS) entry which is preliminary data.</text>
</comment>
<dbReference type="InterPro" id="IPR005693">
    <property type="entry name" value="Mce"/>
</dbReference>
<evidence type="ECO:0000313" key="5">
    <source>
        <dbReference type="Proteomes" id="UP000243342"/>
    </source>
</evidence>
<dbReference type="InterPro" id="IPR003399">
    <property type="entry name" value="Mce/MlaD"/>
</dbReference>
<dbReference type="InterPro" id="IPR052336">
    <property type="entry name" value="MlaD_Phospholipid_Transporter"/>
</dbReference>
<feature type="domain" description="Mammalian cell entry C-terminal" evidence="3">
    <location>
        <begin position="123"/>
        <end position="303"/>
    </location>
</feature>
<feature type="region of interest" description="Disordered" evidence="1">
    <location>
        <begin position="352"/>
        <end position="408"/>
    </location>
</feature>
<dbReference type="PANTHER" id="PTHR33371:SF16">
    <property type="entry name" value="MCE-FAMILY PROTEIN MCE3F"/>
    <property type="match status" value="1"/>
</dbReference>
<accession>A0A1J7BBJ6</accession>
<evidence type="ECO:0000259" key="2">
    <source>
        <dbReference type="Pfam" id="PF02470"/>
    </source>
</evidence>
<dbReference type="STRING" id="1428644.BIV57_18405"/>
<organism evidence="4 5">
    <name type="scientific">Mangrovactinospora gilvigrisea</name>
    <dbReference type="NCBI Taxonomy" id="1428644"/>
    <lineage>
        <taxon>Bacteria</taxon>
        <taxon>Bacillati</taxon>
        <taxon>Actinomycetota</taxon>
        <taxon>Actinomycetes</taxon>
        <taxon>Kitasatosporales</taxon>
        <taxon>Streptomycetaceae</taxon>
        <taxon>Mangrovactinospora</taxon>
    </lineage>
</organism>
<dbReference type="Pfam" id="PF11887">
    <property type="entry name" value="Mce4_CUP1"/>
    <property type="match status" value="1"/>
</dbReference>
<dbReference type="NCBIfam" id="TIGR00996">
    <property type="entry name" value="Mtu_fam_mce"/>
    <property type="match status" value="1"/>
</dbReference>
<evidence type="ECO:0000256" key="1">
    <source>
        <dbReference type="SAM" id="MobiDB-lite"/>
    </source>
</evidence>
<reference evidence="4 5" key="1">
    <citation type="submission" date="2016-10" db="EMBL/GenBank/DDBJ databases">
        <title>Genome sequence of Streptomyces gilvigriseus MUSC 26.</title>
        <authorList>
            <person name="Lee L.-H."/>
            <person name="Ser H.-L."/>
        </authorList>
    </citation>
    <scope>NUCLEOTIDE SEQUENCE [LARGE SCALE GENOMIC DNA]</scope>
    <source>
        <strain evidence="4 5">MUSC 26</strain>
    </source>
</reference>
<dbReference type="GO" id="GO:0005576">
    <property type="term" value="C:extracellular region"/>
    <property type="evidence" value="ECO:0007669"/>
    <property type="project" value="TreeGrafter"/>
</dbReference>
<sequence length="408" mass="41677">MITTAIRLKNLLFILLAVVVLGYTGIHYADLGHLVGMRGYYTVHVDLAETGGLYTDADVTYRGVSVGRVGALHLTDDGVRADLHINSSAPPIPSTLHASVANLSGVGEEYIDLKPSAVGSPYLADGATVPEAQTSTPAPVTSVLRSVDALASSVPLDKLRTVIDEMDSVFAGHGEDLQVLLDTSSSFLKTADQQYPTGKALMTSGATVLDTQASEGDALRAFAAGTRSLSAQLDASDPDLRHLIASGPGAAQQVSALLRDVDPNLSVVLANLLTTSEVALTRQHGIQELMVQLPKVVAAGSTAINASGAHMGMALTFFDPLPCTAGYGGTTYRNGLTTSAGTLNTGARCTASAKSGTNVRGSQNAPSGGPVPNPAQPGGAPTWSPLSTAGTSTGATTMSGLLGLEAGR</sequence>
<keyword evidence="5" id="KW-1185">Reference proteome</keyword>
<dbReference type="InterPro" id="IPR024516">
    <property type="entry name" value="Mce_C"/>
</dbReference>
<dbReference type="RefSeq" id="WP_071658000.1">
    <property type="nucleotide sequence ID" value="NZ_MLCF01000118.1"/>
</dbReference>